<name>A0A0B6ZCB3_9EUPU</name>
<feature type="transmembrane region" description="Helical" evidence="1">
    <location>
        <begin position="53"/>
        <end position="79"/>
    </location>
</feature>
<proteinExistence type="predicted"/>
<dbReference type="AlphaFoldDB" id="A0A0B6ZCB3"/>
<dbReference type="EMBL" id="HACG01019282">
    <property type="protein sequence ID" value="CEK66147.1"/>
    <property type="molecule type" value="Transcribed_RNA"/>
</dbReference>
<accession>A0A0B6ZCB3</accession>
<evidence type="ECO:0000256" key="1">
    <source>
        <dbReference type="SAM" id="Phobius"/>
    </source>
</evidence>
<protein>
    <submittedName>
        <fullName evidence="3">Uncharacterized protein</fullName>
    </submittedName>
</protein>
<evidence type="ECO:0000313" key="2">
    <source>
        <dbReference type="EMBL" id="CEK66147.1"/>
    </source>
</evidence>
<keyword evidence="1" id="KW-0472">Membrane</keyword>
<keyword evidence="1" id="KW-0812">Transmembrane</keyword>
<evidence type="ECO:0000313" key="3">
    <source>
        <dbReference type="EMBL" id="CEK66148.1"/>
    </source>
</evidence>
<reference evidence="3" key="1">
    <citation type="submission" date="2014-12" db="EMBL/GenBank/DDBJ databases">
        <title>Insight into the proteome of Arion vulgaris.</title>
        <authorList>
            <person name="Aradska J."/>
            <person name="Bulat T."/>
            <person name="Smidak R."/>
            <person name="Sarate P."/>
            <person name="Gangsoo J."/>
            <person name="Sialana F."/>
            <person name="Bilban M."/>
            <person name="Lubec G."/>
        </authorList>
    </citation>
    <scope>NUCLEOTIDE SEQUENCE</scope>
    <source>
        <tissue evidence="3">Skin</tissue>
    </source>
</reference>
<dbReference type="EMBL" id="HACG01019283">
    <property type="protein sequence ID" value="CEK66148.1"/>
    <property type="molecule type" value="Transcribed_RNA"/>
</dbReference>
<keyword evidence="1" id="KW-1133">Transmembrane helix</keyword>
<sequence>MESYRETRCNKVSPSPVDGSKGRIVPQFFARCQFFVQDPHSHMTILYPIQVTLLFLAVLAKTSVLVIPAYFNTLIFFVAPGDP</sequence>
<organism evidence="3">
    <name type="scientific">Arion vulgaris</name>
    <dbReference type="NCBI Taxonomy" id="1028688"/>
    <lineage>
        <taxon>Eukaryota</taxon>
        <taxon>Metazoa</taxon>
        <taxon>Spiralia</taxon>
        <taxon>Lophotrochozoa</taxon>
        <taxon>Mollusca</taxon>
        <taxon>Gastropoda</taxon>
        <taxon>Heterobranchia</taxon>
        <taxon>Euthyneura</taxon>
        <taxon>Panpulmonata</taxon>
        <taxon>Eupulmonata</taxon>
        <taxon>Stylommatophora</taxon>
        <taxon>Helicina</taxon>
        <taxon>Arionoidea</taxon>
        <taxon>Arionidae</taxon>
        <taxon>Arion</taxon>
    </lineage>
</organism>
<gene>
    <name evidence="3" type="primary">ORF57478</name>
    <name evidence="2" type="synonym">ORF57476</name>
</gene>